<feature type="region of interest" description="Disordered" evidence="1">
    <location>
        <begin position="207"/>
        <end position="231"/>
    </location>
</feature>
<evidence type="ECO:0000259" key="2">
    <source>
        <dbReference type="Pfam" id="PF09994"/>
    </source>
</evidence>
<dbReference type="Pfam" id="PF09994">
    <property type="entry name" value="T6SS_Tle1-like_cat"/>
    <property type="match status" value="1"/>
</dbReference>
<dbReference type="OrthoDB" id="3057168at2759"/>
<dbReference type="Proteomes" id="UP000799423">
    <property type="component" value="Unassembled WGS sequence"/>
</dbReference>
<evidence type="ECO:0000256" key="1">
    <source>
        <dbReference type="SAM" id="MobiDB-lite"/>
    </source>
</evidence>
<feature type="compositionally biased region" description="Basic and acidic residues" evidence="1">
    <location>
        <begin position="590"/>
        <end position="637"/>
    </location>
</feature>
<evidence type="ECO:0000313" key="4">
    <source>
        <dbReference type="Proteomes" id="UP000799423"/>
    </source>
</evidence>
<organism evidence="3 4">
    <name type="scientific">Plenodomus tracheiphilus IPT5</name>
    <dbReference type="NCBI Taxonomy" id="1408161"/>
    <lineage>
        <taxon>Eukaryota</taxon>
        <taxon>Fungi</taxon>
        <taxon>Dikarya</taxon>
        <taxon>Ascomycota</taxon>
        <taxon>Pezizomycotina</taxon>
        <taxon>Dothideomycetes</taxon>
        <taxon>Pleosporomycetidae</taxon>
        <taxon>Pleosporales</taxon>
        <taxon>Pleosporineae</taxon>
        <taxon>Leptosphaeriaceae</taxon>
        <taxon>Plenodomus</taxon>
    </lineage>
</organism>
<feature type="compositionally biased region" description="Low complexity" evidence="1">
    <location>
        <begin position="551"/>
        <end position="560"/>
    </location>
</feature>
<sequence length="637" mass="71468">MSIAPSRARSRSRAPSTRAPLSPGPIVVDIPRSGAKTPLIIDVPARPRSRSVGRNGPLMDTPGLSGGRGMFKRLIVACDGTWNNSDNGMKNGSLSIPSNITRISRAIKAVSQDGVPQIVNYQQGLGTEGGPLSRVIGGATGKGLAEEVRESYSFLANNYHPGDEIFLLGFSRGAFTARSIGGLIGEIGLLTKKGLNTLPEVYEDIQNRRNPDYRPKHEDVPFPRKPSADDPRYAEELERRGLTRLDIPIKAIGVWDTVGSLGIPRIGFLQRAGLQMKQSRATSFYDTKLSNCIENAFQALALDEARTSFSPAVWEKPEGNRTTLRQVWFPGAHANVGGGYDDMQLANITLAWMMSQLEPFLDMRDEYLFEQDELNEKYYKKEEGAVRPWSFGKIYSEVKGAMALGGSTIRKPGHYTSVDPFNGRQTDRPLRQTNEYIHPSVRTRHRLEGPGILDRGAYECRALTDTYKLVVDYGLNNQRASDPEVYWKIKWRDTAAVKILPEAPLWRLERELARRDRQTYDYIKRPPATATSKSKKKQRPLSADMSGSRAPSGLLSPSTSTRRRRDTFGPRQTFPAEDGKGTPRRSKTLMSERGDGVRTRSRARSVEFDDRETEIREGMPHKREKDKAWWEARRRME</sequence>
<reference evidence="3" key="1">
    <citation type="submission" date="2020-01" db="EMBL/GenBank/DDBJ databases">
        <authorList>
            <consortium name="DOE Joint Genome Institute"/>
            <person name="Haridas S."/>
            <person name="Albert R."/>
            <person name="Binder M."/>
            <person name="Bloem J."/>
            <person name="Labutti K."/>
            <person name="Salamov A."/>
            <person name="Andreopoulos B."/>
            <person name="Baker S.E."/>
            <person name="Barry K."/>
            <person name="Bills G."/>
            <person name="Bluhm B.H."/>
            <person name="Cannon C."/>
            <person name="Castanera R."/>
            <person name="Culley D.E."/>
            <person name="Daum C."/>
            <person name="Ezra D."/>
            <person name="Gonzalez J.B."/>
            <person name="Henrissat B."/>
            <person name="Kuo A."/>
            <person name="Liang C."/>
            <person name="Lipzen A."/>
            <person name="Lutzoni F."/>
            <person name="Magnuson J."/>
            <person name="Mondo S."/>
            <person name="Nolan M."/>
            <person name="Ohm R."/>
            <person name="Pangilinan J."/>
            <person name="Park H.-J."/>
            <person name="Ramirez L."/>
            <person name="Alfaro M."/>
            <person name="Sun H."/>
            <person name="Tritt A."/>
            <person name="Yoshinaga Y."/>
            <person name="Zwiers L.-H."/>
            <person name="Turgeon B.G."/>
            <person name="Goodwin S.B."/>
            <person name="Spatafora J.W."/>
            <person name="Crous P.W."/>
            <person name="Grigoriev I.V."/>
        </authorList>
    </citation>
    <scope>NUCLEOTIDE SEQUENCE</scope>
    <source>
        <strain evidence="3">IPT5</strain>
    </source>
</reference>
<dbReference type="InterPro" id="IPR018712">
    <property type="entry name" value="Tle1-like_cat"/>
</dbReference>
<gene>
    <name evidence="3" type="ORF">T440DRAFT_42039</name>
</gene>
<dbReference type="AlphaFoldDB" id="A0A6A7BAK8"/>
<evidence type="ECO:0000313" key="3">
    <source>
        <dbReference type="EMBL" id="KAF2852390.1"/>
    </source>
</evidence>
<dbReference type="PANTHER" id="PTHR33840:SF1">
    <property type="entry name" value="TLE1 PHOSPHOLIPASE DOMAIN-CONTAINING PROTEIN"/>
    <property type="match status" value="1"/>
</dbReference>
<dbReference type="EMBL" id="MU006299">
    <property type="protein sequence ID" value="KAF2852390.1"/>
    <property type="molecule type" value="Genomic_DNA"/>
</dbReference>
<feature type="region of interest" description="Disordered" evidence="1">
    <location>
        <begin position="1"/>
        <end position="28"/>
    </location>
</feature>
<name>A0A6A7BAK8_9PLEO</name>
<accession>A0A6A7BAK8</accession>
<dbReference type="PANTHER" id="PTHR33840">
    <property type="match status" value="1"/>
</dbReference>
<keyword evidence="4" id="KW-1185">Reference proteome</keyword>
<protein>
    <recommendedName>
        <fullName evidence="2">T6SS Phospholipase effector Tle1-like catalytic domain-containing protein</fullName>
    </recommendedName>
</protein>
<feature type="domain" description="T6SS Phospholipase effector Tle1-like catalytic" evidence="2">
    <location>
        <begin position="72"/>
        <end position="356"/>
    </location>
</feature>
<feature type="compositionally biased region" description="Low complexity" evidence="1">
    <location>
        <begin position="1"/>
        <end position="21"/>
    </location>
</feature>
<proteinExistence type="predicted"/>
<feature type="region of interest" description="Disordered" evidence="1">
    <location>
        <begin position="520"/>
        <end position="637"/>
    </location>
</feature>